<evidence type="ECO:0000313" key="11">
    <source>
        <dbReference type="Proteomes" id="UP000306509"/>
    </source>
</evidence>
<feature type="binding site" evidence="9">
    <location>
        <position position="122"/>
    </location>
    <ligand>
        <name>substrate</name>
    </ligand>
</feature>
<dbReference type="InterPro" id="IPR029063">
    <property type="entry name" value="SAM-dependent_MTases_sf"/>
</dbReference>
<dbReference type="STRING" id="180332.GCA_000797495_01766"/>
<evidence type="ECO:0000256" key="7">
    <source>
        <dbReference type="ARBA" id="ARBA00060552"/>
    </source>
</evidence>
<dbReference type="PANTHER" id="PTHR23417">
    <property type="entry name" value="3-DEOXY-D-MANNO-OCTULOSONIC-ACID TRANSFERASE/TRNA GUANINE-N 7 - -METHYLTRANSFERASE"/>
    <property type="match status" value="1"/>
</dbReference>
<comment type="catalytic activity">
    <reaction evidence="1 9">
        <text>guanosine(46) in tRNA + S-adenosyl-L-methionine = N(7)-methylguanosine(46) in tRNA + S-adenosyl-L-homocysteine</text>
        <dbReference type="Rhea" id="RHEA:42708"/>
        <dbReference type="Rhea" id="RHEA-COMP:10188"/>
        <dbReference type="Rhea" id="RHEA-COMP:10189"/>
        <dbReference type="ChEBI" id="CHEBI:57856"/>
        <dbReference type="ChEBI" id="CHEBI:59789"/>
        <dbReference type="ChEBI" id="CHEBI:74269"/>
        <dbReference type="ChEBI" id="CHEBI:74480"/>
        <dbReference type="EC" id="2.1.1.33"/>
    </reaction>
</comment>
<feature type="binding site" evidence="9">
    <location>
        <position position="68"/>
    </location>
    <ligand>
        <name>S-adenosyl-L-methionine</name>
        <dbReference type="ChEBI" id="CHEBI:59789"/>
    </ligand>
</feature>
<dbReference type="GO" id="GO:0043527">
    <property type="term" value="C:tRNA methyltransferase complex"/>
    <property type="evidence" value="ECO:0007669"/>
    <property type="project" value="TreeGrafter"/>
</dbReference>
<keyword evidence="11" id="KW-1185">Reference proteome</keyword>
<evidence type="ECO:0000256" key="8">
    <source>
        <dbReference type="ARBA" id="ARBA00060767"/>
    </source>
</evidence>
<dbReference type="FunFam" id="3.40.50.150:FF:000035">
    <property type="entry name" value="tRNA (guanine-N(7)-)-methyltransferase"/>
    <property type="match status" value="1"/>
</dbReference>
<keyword evidence="3 9" id="KW-0489">Methyltransferase</keyword>
<proteinExistence type="inferred from homology"/>
<feature type="binding site" evidence="9">
    <location>
        <position position="118"/>
    </location>
    <ligand>
        <name>S-adenosyl-L-methionine</name>
        <dbReference type="ChEBI" id="CHEBI:59789"/>
    </ligand>
</feature>
<sequence>MRLRNIPRADEIIAESSYVIQDAKTVRGAWKQAFGNDHPIHIEVGMGKGRFITQMAFDHPEINYVGIERYSSVLLRALEKRETMTELQNLFFLCIDARELPEIFAENEVERIYLNFSDPWPKDRHAKRRLPSREFLSRYDKILVPDGTVEFKTDNRGLFDFALEEVEPAGWILKACTFDLHHDGVLSEGNVMTEYEEKFSALGNPIHKMIVCREKNDPAQD</sequence>
<keyword evidence="4 9" id="KW-0808">Transferase</keyword>
<comment type="similarity">
    <text evidence="8 9">Belongs to the class I-like SAM-binding methyltransferase superfamily. TrmB family.</text>
</comment>
<dbReference type="AlphaFoldDB" id="A0A4U8Q857"/>
<dbReference type="EMBL" id="QGQD01000107">
    <property type="protein sequence ID" value="TLC97945.1"/>
    <property type="molecule type" value="Genomic_DNA"/>
</dbReference>
<dbReference type="InterPro" id="IPR003358">
    <property type="entry name" value="tRNA_(Gua-N-7)_MeTrfase_Trmb"/>
</dbReference>
<dbReference type="NCBIfam" id="TIGR00091">
    <property type="entry name" value="tRNA (guanosine(46)-N7)-methyltransferase TrmB"/>
    <property type="match status" value="1"/>
</dbReference>
<protein>
    <recommendedName>
        <fullName evidence="9">tRNA (guanine-N(7)-)-methyltransferase</fullName>
        <ecNumber evidence="9">2.1.1.33</ecNumber>
    </recommendedName>
    <alternativeName>
        <fullName evidence="9">tRNA (guanine(46)-N(7))-methyltransferase</fullName>
    </alternativeName>
    <alternativeName>
        <fullName evidence="9">tRNA(m7G46)-methyltransferase</fullName>
    </alternativeName>
</protein>
<organism evidence="10 11">
    <name type="scientific">Robinsoniella peoriensis</name>
    <dbReference type="NCBI Taxonomy" id="180332"/>
    <lineage>
        <taxon>Bacteria</taxon>
        <taxon>Bacillati</taxon>
        <taxon>Bacillota</taxon>
        <taxon>Clostridia</taxon>
        <taxon>Lachnospirales</taxon>
        <taxon>Lachnospiraceae</taxon>
        <taxon>Robinsoniella</taxon>
    </lineage>
</organism>
<dbReference type="RefSeq" id="WP_027295632.1">
    <property type="nucleotide sequence ID" value="NZ_CAUSDN010000077.1"/>
</dbReference>
<dbReference type="Gene3D" id="3.40.50.150">
    <property type="entry name" value="Vaccinia Virus protein VP39"/>
    <property type="match status" value="1"/>
</dbReference>
<name>A0A4U8Q857_9FIRM</name>
<comment type="caution">
    <text evidence="10">The sequence shown here is derived from an EMBL/GenBank/DDBJ whole genome shotgun (WGS) entry which is preliminary data.</text>
</comment>
<evidence type="ECO:0000256" key="1">
    <source>
        <dbReference type="ARBA" id="ARBA00000142"/>
    </source>
</evidence>
<feature type="binding site" evidence="9">
    <location>
        <position position="96"/>
    </location>
    <ligand>
        <name>S-adenosyl-L-methionine</name>
        <dbReference type="ChEBI" id="CHEBI:59789"/>
    </ligand>
</feature>
<evidence type="ECO:0000256" key="5">
    <source>
        <dbReference type="ARBA" id="ARBA00022691"/>
    </source>
</evidence>
<dbReference type="SUPFAM" id="SSF53335">
    <property type="entry name" value="S-adenosyl-L-methionine-dependent methyltransferases"/>
    <property type="match status" value="1"/>
</dbReference>
<evidence type="ECO:0000313" key="10">
    <source>
        <dbReference type="EMBL" id="TLC97945.1"/>
    </source>
</evidence>
<dbReference type="HAMAP" id="MF_01057">
    <property type="entry name" value="tRNA_methyltr_TrmB"/>
    <property type="match status" value="1"/>
</dbReference>
<dbReference type="GO" id="GO:0008176">
    <property type="term" value="F:tRNA (guanine(46)-N7)-methyltransferase activity"/>
    <property type="evidence" value="ECO:0007669"/>
    <property type="project" value="UniProtKB-UniRule"/>
</dbReference>
<dbReference type="EC" id="2.1.1.33" evidence="9"/>
<dbReference type="NCBIfam" id="NF001080">
    <property type="entry name" value="PRK00121.2-2"/>
    <property type="match status" value="1"/>
</dbReference>
<keyword evidence="6 9" id="KW-0819">tRNA processing</keyword>
<dbReference type="PROSITE" id="PS51625">
    <property type="entry name" value="SAM_MT_TRMB"/>
    <property type="match status" value="1"/>
</dbReference>
<dbReference type="PANTHER" id="PTHR23417:SF14">
    <property type="entry name" value="PENTACOTRIPEPTIDE-REPEAT REGION OF PRORP DOMAIN-CONTAINING PROTEIN"/>
    <property type="match status" value="1"/>
</dbReference>
<evidence type="ECO:0000256" key="4">
    <source>
        <dbReference type="ARBA" id="ARBA00022679"/>
    </source>
</evidence>
<accession>A0A4U8Q857</accession>
<evidence type="ECO:0000256" key="9">
    <source>
        <dbReference type="HAMAP-Rule" id="MF_01057"/>
    </source>
</evidence>
<feature type="binding site" evidence="9">
    <location>
        <position position="154"/>
    </location>
    <ligand>
        <name>substrate</name>
    </ligand>
</feature>
<dbReference type="Proteomes" id="UP000306509">
    <property type="component" value="Unassembled WGS sequence"/>
</dbReference>
<comment type="caution">
    <text evidence="9">Lacks conserved residue(s) required for the propagation of feature annotation.</text>
</comment>
<comment type="pathway">
    <text evidence="7 9">tRNA modification; N(7)-methylguanine-tRNA biosynthesis.</text>
</comment>
<reference evidence="10 11" key="1">
    <citation type="journal article" date="2019" name="Anaerobe">
        <title>Detection of Robinsoniella peoriensis in multiple bone samples of a trauma patient.</title>
        <authorList>
            <person name="Schrottner P."/>
            <person name="Hartwich K."/>
            <person name="Bunk B."/>
            <person name="Schober I."/>
            <person name="Helbig S."/>
            <person name="Rudolph W.W."/>
            <person name="Gunzer F."/>
        </authorList>
    </citation>
    <scope>NUCLEOTIDE SEQUENCE [LARGE SCALE GENOMIC DNA]</scope>
    <source>
        <strain evidence="10 11">DSM 106044</strain>
    </source>
</reference>
<feature type="binding site" evidence="9">
    <location>
        <begin position="193"/>
        <end position="196"/>
    </location>
    <ligand>
        <name>substrate</name>
    </ligand>
</feature>
<evidence type="ECO:0000256" key="3">
    <source>
        <dbReference type="ARBA" id="ARBA00022603"/>
    </source>
</evidence>
<feature type="binding site" evidence="9">
    <location>
        <position position="43"/>
    </location>
    <ligand>
        <name>S-adenosyl-L-methionine</name>
        <dbReference type="ChEBI" id="CHEBI:59789"/>
    </ligand>
</feature>
<gene>
    <name evidence="9 10" type="primary">trmB</name>
    <name evidence="10" type="ORF">DSM106044_05310</name>
</gene>
<dbReference type="UniPathway" id="UPA00989"/>
<dbReference type="Pfam" id="PF02390">
    <property type="entry name" value="Methyltransf_4"/>
    <property type="match status" value="1"/>
</dbReference>
<keyword evidence="5 9" id="KW-0949">S-adenosyl-L-methionine</keyword>
<evidence type="ECO:0000256" key="6">
    <source>
        <dbReference type="ARBA" id="ARBA00022694"/>
    </source>
</evidence>
<evidence type="ECO:0000256" key="2">
    <source>
        <dbReference type="ARBA" id="ARBA00003015"/>
    </source>
</evidence>
<dbReference type="InterPro" id="IPR055361">
    <property type="entry name" value="tRNA_methyltr_TrmB_bact"/>
</dbReference>
<comment type="function">
    <text evidence="2 9">Catalyzes the formation of N(7)-methylguanine at position 46 (m7G46) in tRNA.</text>
</comment>